<dbReference type="Pfam" id="PF12796">
    <property type="entry name" value="Ank_2"/>
    <property type="match status" value="3"/>
</dbReference>
<feature type="repeat" description="ANK" evidence="3">
    <location>
        <begin position="274"/>
        <end position="306"/>
    </location>
</feature>
<evidence type="ECO:0000313" key="4">
    <source>
        <dbReference type="EMBL" id="CAC5416264.1"/>
    </source>
</evidence>
<dbReference type="EMBL" id="CACVKT020008613">
    <property type="protein sequence ID" value="CAC5416264.1"/>
    <property type="molecule type" value="Genomic_DNA"/>
</dbReference>
<protein>
    <submittedName>
        <fullName evidence="4">Uncharacterized protein</fullName>
    </submittedName>
</protein>
<evidence type="ECO:0000313" key="5">
    <source>
        <dbReference type="Proteomes" id="UP000507470"/>
    </source>
</evidence>
<dbReference type="InterPro" id="IPR036770">
    <property type="entry name" value="Ankyrin_rpt-contain_sf"/>
</dbReference>
<accession>A0A6J8E673</accession>
<dbReference type="Gene3D" id="1.25.40.20">
    <property type="entry name" value="Ankyrin repeat-containing domain"/>
    <property type="match status" value="3"/>
</dbReference>
<feature type="repeat" description="ANK" evidence="3">
    <location>
        <begin position="359"/>
        <end position="391"/>
    </location>
</feature>
<feature type="repeat" description="ANK" evidence="3">
    <location>
        <begin position="241"/>
        <end position="273"/>
    </location>
</feature>
<dbReference type="SUPFAM" id="SSF48403">
    <property type="entry name" value="Ankyrin repeat"/>
    <property type="match status" value="1"/>
</dbReference>
<organism evidence="4 5">
    <name type="scientific">Mytilus coruscus</name>
    <name type="common">Sea mussel</name>
    <dbReference type="NCBI Taxonomy" id="42192"/>
    <lineage>
        <taxon>Eukaryota</taxon>
        <taxon>Metazoa</taxon>
        <taxon>Spiralia</taxon>
        <taxon>Lophotrochozoa</taxon>
        <taxon>Mollusca</taxon>
        <taxon>Bivalvia</taxon>
        <taxon>Autobranchia</taxon>
        <taxon>Pteriomorphia</taxon>
        <taxon>Mytilida</taxon>
        <taxon>Mytiloidea</taxon>
        <taxon>Mytilidae</taxon>
        <taxon>Mytilinae</taxon>
        <taxon>Mytilus</taxon>
    </lineage>
</organism>
<evidence type="ECO:0000256" key="1">
    <source>
        <dbReference type="ARBA" id="ARBA00022737"/>
    </source>
</evidence>
<proteinExistence type="predicted"/>
<feature type="repeat" description="ANK" evidence="3">
    <location>
        <begin position="172"/>
        <end position="204"/>
    </location>
</feature>
<dbReference type="PANTHER" id="PTHR24166">
    <property type="entry name" value="ROLLING PEBBLES, ISOFORM B"/>
    <property type="match status" value="1"/>
</dbReference>
<dbReference type="Proteomes" id="UP000507470">
    <property type="component" value="Unassembled WGS sequence"/>
</dbReference>
<keyword evidence="1" id="KW-0677">Repeat</keyword>
<dbReference type="SMART" id="SM00248">
    <property type="entry name" value="ANK"/>
    <property type="match status" value="8"/>
</dbReference>
<dbReference type="AlphaFoldDB" id="A0A6J8E673"/>
<feature type="repeat" description="ANK" evidence="3">
    <location>
        <begin position="392"/>
        <end position="424"/>
    </location>
</feature>
<keyword evidence="5" id="KW-1185">Reference proteome</keyword>
<dbReference type="InterPro" id="IPR050889">
    <property type="entry name" value="Dendritic_Spine_Reg/Scaffold"/>
</dbReference>
<dbReference type="PROSITE" id="PS50088">
    <property type="entry name" value="ANK_REPEAT"/>
    <property type="match status" value="6"/>
</dbReference>
<dbReference type="PROSITE" id="PS50297">
    <property type="entry name" value="ANK_REP_REGION"/>
    <property type="match status" value="6"/>
</dbReference>
<dbReference type="InterPro" id="IPR002110">
    <property type="entry name" value="Ankyrin_rpt"/>
</dbReference>
<reference evidence="4 5" key="1">
    <citation type="submission" date="2020-06" db="EMBL/GenBank/DDBJ databases">
        <authorList>
            <person name="Li R."/>
            <person name="Bekaert M."/>
        </authorList>
    </citation>
    <scope>NUCLEOTIDE SEQUENCE [LARGE SCALE GENOMIC DNA]</scope>
    <source>
        <strain evidence="5">wild</strain>
    </source>
</reference>
<name>A0A6J8E673_MYTCO</name>
<dbReference type="PRINTS" id="PR01415">
    <property type="entry name" value="ANKYRIN"/>
</dbReference>
<evidence type="ECO:0000256" key="2">
    <source>
        <dbReference type="ARBA" id="ARBA00023043"/>
    </source>
</evidence>
<dbReference type="PANTHER" id="PTHR24166:SF48">
    <property type="entry name" value="PROTEIN VAPYRIN"/>
    <property type="match status" value="1"/>
</dbReference>
<dbReference type="OrthoDB" id="9995210at2759"/>
<keyword evidence="2 3" id="KW-0040">ANK repeat</keyword>
<sequence length="454" mass="52229">MIRCLINHSDSYFINERFRWKEMKNVHTTDIEFAIELTDETLQLYLNRLVNDWSEGKVKVVLSNSNMNDESFRNQFLFYLMQLEKTQQEKMANTQDTLQKKEWGTSGSYPMIGACFLGYIDILHWLLDNAVDVSQCRDDGNTPLHMACFNSHKEIVSLLLKKNHSINVCNKKGITPLFIACEKAYTEIVEALLERNADVNINMKDGKFHLSPLLRVTEMGHCNIMKKLLEKNADVNFYDIEGFTPLLIACEKNHMEMVRLLINYNANVDMRTYTGVSAIIFASAHGNIEIIRLLLESNADINSRIYRKELIAFKTMIRSSTTLDNLKLNLFNFVLEKGVPSVQQYARLKSKDYIFDVMAGSSPLHIACCLGHFEIVECLLQYNAYVNLTKEDGTTPLFYACKLGHDNIVRLLLDKGANIRLFRNDGNSPQTIAKQNGHKYIEMKLRKHLKKVKA</sequence>
<gene>
    <name evidence="4" type="ORF">MCOR_48901</name>
</gene>
<evidence type="ECO:0000256" key="3">
    <source>
        <dbReference type="PROSITE-ProRule" id="PRU00023"/>
    </source>
</evidence>
<feature type="repeat" description="ANK" evidence="3">
    <location>
        <begin position="139"/>
        <end position="171"/>
    </location>
</feature>